<dbReference type="PANTHER" id="PTHR48475:SF2">
    <property type="entry name" value="RIBONUCLEASE H"/>
    <property type="match status" value="1"/>
</dbReference>
<evidence type="ECO:0000313" key="2">
    <source>
        <dbReference type="EMBL" id="GAA0168515.1"/>
    </source>
</evidence>
<organism evidence="2 3">
    <name type="scientific">Lithospermum erythrorhizon</name>
    <name type="common">Purple gromwell</name>
    <name type="synonym">Lithospermum officinale var. erythrorhizon</name>
    <dbReference type="NCBI Taxonomy" id="34254"/>
    <lineage>
        <taxon>Eukaryota</taxon>
        <taxon>Viridiplantae</taxon>
        <taxon>Streptophyta</taxon>
        <taxon>Embryophyta</taxon>
        <taxon>Tracheophyta</taxon>
        <taxon>Spermatophyta</taxon>
        <taxon>Magnoliopsida</taxon>
        <taxon>eudicotyledons</taxon>
        <taxon>Gunneridae</taxon>
        <taxon>Pentapetalae</taxon>
        <taxon>asterids</taxon>
        <taxon>lamiids</taxon>
        <taxon>Boraginales</taxon>
        <taxon>Boraginaceae</taxon>
        <taxon>Boraginoideae</taxon>
        <taxon>Lithospermeae</taxon>
        <taxon>Lithospermum</taxon>
    </lineage>
</organism>
<reference evidence="2 3" key="1">
    <citation type="submission" date="2024-01" db="EMBL/GenBank/DDBJ databases">
        <title>The complete chloroplast genome sequence of Lithospermum erythrorhizon: insights into the phylogenetic relationship among Boraginaceae species and the maternal lineages of purple gromwells.</title>
        <authorList>
            <person name="Okada T."/>
            <person name="Watanabe K."/>
        </authorList>
    </citation>
    <scope>NUCLEOTIDE SEQUENCE [LARGE SCALE GENOMIC DNA]</scope>
</reference>
<dbReference type="Gene3D" id="3.30.420.10">
    <property type="entry name" value="Ribonuclease H-like superfamily/Ribonuclease H"/>
    <property type="match status" value="1"/>
</dbReference>
<evidence type="ECO:0000313" key="3">
    <source>
        <dbReference type="Proteomes" id="UP001454036"/>
    </source>
</evidence>
<comment type="caution">
    <text evidence="2">The sequence shown here is derived from an EMBL/GenBank/DDBJ whole genome shotgun (WGS) entry which is preliminary data.</text>
</comment>
<dbReference type="PANTHER" id="PTHR48475">
    <property type="entry name" value="RIBONUCLEASE H"/>
    <property type="match status" value="1"/>
</dbReference>
<dbReference type="CDD" id="cd09279">
    <property type="entry name" value="RNase_HI_like"/>
    <property type="match status" value="1"/>
</dbReference>
<proteinExistence type="predicted"/>
<dbReference type="InterPro" id="IPR002156">
    <property type="entry name" value="RNaseH_domain"/>
</dbReference>
<accession>A0AAV3R024</accession>
<dbReference type="InterPro" id="IPR012337">
    <property type="entry name" value="RNaseH-like_sf"/>
</dbReference>
<dbReference type="Pfam" id="PF13456">
    <property type="entry name" value="RVT_3"/>
    <property type="match status" value="1"/>
</dbReference>
<name>A0AAV3R024_LITER</name>
<dbReference type="GO" id="GO:0004523">
    <property type="term" value="F:RNA-DNA hybrid ribonuclease activity"/>
    <property type="evidence" value="ECO:0007669"/>
    <property type="project" value="InterPro"/>
</dbReference>
<dbReference type="Proteomes" id="UP001454036">
    <property type="component" value="Unassembled WGS sequence"/>
</dbReference>
<gene>
    <name evidence="2" type="ORF">LIER_23218</name>
</gene>
<protein>
    <recommendedName>
        <fullName evidence="1">RNase H type-1 domain-containing protein</fullName>
    </recommendedName>
</protein>
<dbReference type="InterPro" id="IPR036397">
    <property type="entry name" value="RNaseH_sf"/>
</dbReference>
<dbReference type="SUPFAM" id="SSF53098">
    <property type="entry name" value="Ribonuclease H-like"/>
    <property type="match status" value="1"/>
</dbReference>
<dbReference type="AlphaFoldDB" id="A0AAV3R024"/>
<evidence type="ECO:0000259" key="1">
    <source>
        <dbReference type="Pfam" id="PF13456"/>
    </source>
</evidence>
<dbReference type="GO" id="GO:0003676">
    <property type="term" value="F:nucleic acid binding"/>
    <property type="evidence" value="ECO:0007669"/>
    <property type="project" value="InterPro"/>
</dbReference>
<dbReference type="EMBL" id="BAABME010006497">
    <property type="protein sequence ID" value="GAA0168515.1"/>
    <property type="molecule type" value="Genomic_DNA"/>
</dbReference>
<feature type="domain" description="RNase H type-1" evidence="1">
    <location>
        <begin position="41"/>
        <end position="151"/>
    </location>
</feature>
<keyword evidence="3" id="KW-1185">Reference proteome</keyword>
<sequence length="221" mass="25630">MNECTHEPGDAIPELISLIEDSQKKILAVIRRRYEQSWRFGVGILLWSPEGNKIDYALRFAFTATNNEAEYEALANGLTLQNVLGVEHIYIWTDSQLLVGQVKSDFKIDKRKERLVGYLRRVRKLAKLFRSCHMEHVPRERNQEVDRLSHLATAGYEMLLEATTMEWVEEEAFRTKEVMNNDDREGEGAPSAPWFQDVLDFLRTGVLPGDSRWLIRYRASA</sequence>